<feature type="transmembrane region" description="Helical" evidence="1">
    <location>
        <begin position="101"/>
        <end position="117"/>
    </location>
</feature>
<feature type="domain" description="DUF6644" evidence="2">
    <location>
        <begin position="31"/>
        <end position="157"/>
    </location>
</feature>
<organism evidence="3 4">
    <name type="scientific">Bosea vaviloviae</name>
    <dbReference type="NCBI Taxonomy" id="1526658"/>
    <lineage>
        <taxon>Bacteria</taxon>
        <taxon>Pseudomonadati</taxon>
        <taxon>Pseudomonadota</taxon>
        <taxon>Alphaproteobacteria</taxon>
        <taxon>Hyphomicrobiales</taxon>
        <taxon>Boseaceae</taxon>
        <taxon>Bosea</taxon>
    </lineage>
</organism>
<gene>
    <name evidence="3" type="ORF">BHK69_26535</name>
</gene>
<accession>A0A1D7U871</accession>
<keyword evidence="1" id="KW-0472">Membrane</keyword>
<proteinExistence type="predicted"/>
<dbReference type="OrthoDB" id="8160265at2"/>
<sequence length="158" mass="17089">MEHAGIAILQTLERSTFGLGIRDAVLIYPIANVVHVLAVLVFFASVAIMDLRVLGALRDDATESVIRRFRPVAIGAFCMLLASGIVLFTPEASAIIRNPSFQIKLALIAIGLLNVLWMERALKRGYPSMTARAARVPAALSLVIWLGVAAAGRYIAYI</sequence>
<evidence type="ECO:0000259" key="2">
    <source>
        <dbReference type="Pfam" id="PF20349"/>
    </source>
</evidence>
<dbReference type="STRING" id="1526658.BHK69_26535"/>
<dbReference type="EMBL" id="CP017147">
    <property type="protein sequence ID" value="AOO83524.1"/>
    <property type="molecule type" value="Genomic_DNA"/>
</dbReference>
<evidence type="ECO:0000313" key="4">
    <source>
        <dbReference type="Proteomes" id="UP000094969"/>
    </source>
</evidence>
<dbReference type="RefSeq" id="WP_069692724.1">
    <property type="nucleotide sequence ID" value="NZ_CP017147.1"/>
</dbReference>
<dbReference type="Proteomes" id="UP000094969">
    <property type="component" value="Chromosome"/>
</dbReference>
<keyword evidence="4" id="KW-1185">Reference proteome</keyword>
<name>A0A1D7U871_9HYPH</name>
<protein>
    <recommendedName>
        <fullName evidence="2">DUF6644 domain-containing protein</fullName>
    </recommendedName>
</protein>
<dbReference type="Pfam" id="PF20349">
    <property type="entry name" value="DUF6644"/>
    <property type="match status" value="1"/>
</dbReference>
<feature type="transmembrane region" description="Helical" evidence="1">
    <location>
        <begin position="138"/>
        <end position="156"/>
    </location>
</feature>
<dbReference type="AlphaFoldDB" id="A0A1D7U871"/>
<dbReference type="InterPro" id="IPR046586">
    <property type="entry name" value="DUF6644"/>
</dbReference>
<evidence type="ECO:0000313" key="3">
    <source>
        <dbReference type="EMBL" id="AOO83524.1"/>
    </source>
</evidence>
<dbReference type="KEGG" id="bvv:BHK69_26535"/>
<feature type="transmembrane region" description="Helical" evidence="1">
    <location>
        <begin position="69"/>
        <end position="89"/>
    </location>
</feature>
<keyword evidence="1" id="KW-1133">Transmembrane helix</keyword>
<reference evidence="3 4" key="1">
    <citation type="journal article" date="2015" name="Antonie Van Leeuwenhoek">
        <title>Bosea vaviloviae sp. nov., a new species of slow-growing rhizobia isolated from nodules of the relict species Vavilovia formosa (Stev.) Fed.</title>
        <authorList>
            <person name="Safronova V.I."/>
            <person name="Kuznetsova I.G."/>
            <person name="Sazanova A.L."/>
            <person name="Kimeklis A.K."/>
            <person name="Belimov A.A."/>
            <person name="Andronov E.E."/>
            <person name="Pinaev A.G."/>
            <person name="Chizhevskaya E.P."/>
            <person name="Pukhaev A.R."/>
            <person name="Popov K.P."/>
            <person name="Willems A."/>
            <person name="Tikhonovich I.A."/>
        </authorList>
    </citation>
    <scope>NUCLEOTIDE SEQUENCE [LARGE SCALE GENOMIC DNA]</scope>
    <source>
        <strain evidence="3 4">Vaf18</strain>
    </source>
</reference>
<feature type="transmembrane region" description="Helical" evidence="1">
    <location>
        <begin position="26"/>
        <end position="48"/>
    </location>
</feature>
<evidence type="ECO:0000256" key="1">
    <source>
        <dbReference type="SAM" id="Phobius"/>
    </source>
</evidence>
<keyword evidence="1" id="KW-0812">Transmembrane</keyword>